<evidence type="ECO:0000313" key="4">
    <source>
        <dbReference type="EMBL" id="KAK0386103.1"/>
    </source>
</evidence>
<dbReference type="Gene3D" id="3.40.50.720">
    <property type="entry name" value="NAD(P)-binding Rossmann-like Domain"/>
    <property type="match status" value="1"/>
</dbReference>
<feature type="domain" description="NmrA-like" evidence="3">
    <location>
        <begin position="7"/>
        <end position="255"/>
    </location>
</feature>
<protein>
    <recommendedName>
        <fullName evidence="3">NmrA-like domain-containing protein</fullName>
    </recommendedName>
</protein>
<evidence type="ECO:0000256" key="1">
    <source>
        <dbReference type="ARBA" id="ARBA00006328"/>
    </source>
</evidence>
<dbReference type="Gene3D" id="3.90.25.10">
    <property type="entry name" value="UDP-galactose 4-epimerase, domain 1"/>
    <property type="match status" value="1"/>
</dbReference>
<accession>A0AA39L6M6</accession>
<comment type="similarity">
    <text evidence="1">Belongs to the NmrA-type oxidoreductase family.</text>
</comment>
<dbReference type="InterPro" id="IPR051164">
    <property type="entry name" value="NmrA-like_oxidored"/>
</dbReference>
<comment type="caution">
    <text evidence="4">The sequence shown here is derived from an EMBL/GenBank/DDBJ whole genome shotgun (WGS) entry which is preliminary data.</text>
</comment>
<organism evidence="4 5">
    <name type="scientific">Sarocladium strictum</name>
    <name type="common">Black bundle disease fungus</name>
    <name type="synonym">Acremonium strictum</name>
    <dbReference type="NCBI Taxonomy" id="5046"/>
    <lineage>
        <taxon>Eukaryota</taxon>
        <taxon>Fungi</taxon>
        <taxon>Dikarya</taxon>
        <taxon>Ascomycota</taxon>
        <taxon>Pezizomycotina</taxon>
        <taxon>Sordariomycetes</taxon>
        <taxon>Hypocreomycetidae</taxon>
        <taxon>Hypocreales</taxon>
        <taxon>Sarocladiaceae</taxon>
        <taxon>Sarocladium</taxon>
    </lineage>
</organism>
<dbReference type="EMBL" id="JAPDFR010000005">
    <property type="protein sequence ID" value="KAK0386103.1"/>
    <property type="molecule type" value="Genomic_DNA"/>
</dbReference>
<keyword evidence="5" id="KW-1185">Reference proteome</keyword>
<proteinExistence type="inferred from homology"/>
<evidence type="ECO:0000313" key="5">
    <source>
        <dbReference type="Proteomes" id="UP001175261"/>
    </source>
</evidence>
<dbReference type="Proteomes" id="UP001175261">
    <property type="component" value="Unassembled WGS sequence"/>
</dbReference>
<dbReference type="AlphaFoldDB" id="A0AA39L6M6"/>
<dbReference type="InterPro" id="IPR008030">
    <property type="entry name" value="NmrA-like"/>
</dbReference>
<dbReference type="GO" id="GO:0005634">
    <property type="term" value="C:nucleus"/>
    <property type="evidence" value="ECO:0007669"/>
    <property type="project" value="TreeGrafter"/>
</dbReference>
<dbReference type="InterPro" id="IPR036291">
    <property type="entry name" value="NAD(P)-bd_dom_sf"/>
</dbReference>
<evidence type="ECO:0000259" key="3">
    <source>
        <dbReference type="Pfam" id="PF05368"/>
    </source>
</evidence>
<dbReference type="Pfam" id="PF05368">
    <property type="entry name" value="NmrA"/>
    <property type="match status" value="1"/>
</dbReference>
<reference evidence="4" key="1">
    <citation type="submission" date="2022-10" db="EMBL/GenBank/DDBJ databases">
        <title>Determination and structural analysis of whole genome sequence of Sarocladium strictum F4-1.</title>
        <authorList>
            <person name="Hu L."/>
            <person name="Jiang Y."/>
        </authorList>
    </citation>
    <scope>NUCLEOTIDE SEQUENCE</scope>
    <source>
        <strain evidence="4">F4-1</strain>
    </source>
</reference>
<dbReference type="SUPFAM" id="SSF51735">
    <property type="entry name" value="NAD(P)-binding Rossmann-fold domains"/>
    <property type="match status" value="1"/>
</dbReference>
<sequence length="326" mass="35960">MSLKRLAVVLGATRGQGNSVINALLKTGQYSIRGVTRDASTDEAQRLRERGVEVVSADLDDTSALDHAFSSAQVIFAVTTMYNGEMDREVMQGKNVANSASAVKTLEHFIWSTLPSASTRSGGRIPVPHMDGKAQVDEYIFNSLPALARKTTFYWGGLYAENVHYDPFRPNFLDTAKKYAWIQPVAAHTVVPMVGDHTINTGLFVKSILQKPEKSLPGKYVLGVADWMVHVDMLQQWADILGEKMGERFDPIYVRSDLNTVGQLWPGIGRELGQILRLSEQLGRQAWGKDGITPLTADDLDLRTGTSDGDLVSTRDAIKQLGRNIR</sequence>
<keyword evidence="2" id="KW-0521">NADP</keyword>
<name>A0AA39L6M6_SARSR</name>
<gene>
    <name evidence="4" type="ORF">NLU13_5940</name>
</gene>
<dbReference type="PANTHER" id="PTHR42748:SF28">
    <property type="entry name" value="NMRA-LIKE DOMAIN-CONTAINING PROTEIN"/>
    <property type="match status" value="1"/>
</dbReference>
<dbReference type="PANTHER" id="PTHR42748">
    <property type="entry name" value="NITROGEN METABOLITE REPRESSION PROTEIN NMRA FAMILY MEMBER"/>
    <property type="match status" value="1"/>
</dbReference>
<evidence type="ECO:0000256" key="2">
    <source>
        <dbReference type="ARBA" id="ARBA00022857"/>
    </source>
</evidence>